<dbReference type="SMART" id="SM00089">
    <property type="entry name" value="PKD"/>
    <property type="match status" value="2"/>
</dbReference>
<evidence type="ECO:0000313" key="4">
    <source>
        <dbReference type="Proteomes" id="UP000190888"/>
    </source>
</evidence>
<evidence type="ECO:0000259" key="2">
    <source>
        <dbReference type="PROSITE" id="PS50093"/>
    </source>
</evidence>
<dbReference type="InterPro" id="IPR035986">
    <property type="entry name" value="PKD_dom_sf"/>
</dbReference>
<evidence type="ECO:0000313" key="3">
    <source>
        <dbReference type="EMBL" id="SJZ38423.1"/>
    </source>
</evidence>
<dbReference type="NCBIfam" id="TIGR04131">
    <property type="entry name" value="Bac_Flav_CTERM"/>
    <property type="match status" value="1"/>
</dbReference>
<dbReference type="Proteomes" id="UP000190888">
    <property type="component" value="Unassembled WGS sequence"/>
</dbReference>
<dbReference type="Pfam" id="PF18911">
    <property type="entry name" value="PKD_4"/>
    <property type="match status" value="1"/>
</dbReference>
<feature type="domain" description="PKD" evidence="2">
    <location>
        <begin position="426"/>
        <end position="478"/>
    </location>
</feature>
<dbReference type="EMBL" id="FUWH01000001">
    <property type="protein sequence ID" value="SJZ38423.1"/>
    <property type="molecule type" value="Genomic_DNA"/>
</dbReference>
<name>A0A1T4K7Y1_9BACT</name>
<dbReference type="AlphaFoldDB" id="A0A1T4K7Y1"/>
<keyword evidence="4" id="KW-1185">Reference proteome</keyword>
<dbReference type="PROSITE" id="PS50093">
    <property type="entry name" value="PKD"/>
    <property type="match status" value="2"/>
</dbReference>
<dbReference type="OrthoDB" id="1490014at2"/>
<dbReference type="CDD" id="cd00146">
    <property type="entry name" value="PKD"/>
    <property type="match status" value="2"/>
</dbReference>
<protein>
    <submittedName>
        <fullName evidence="3">Gliding motility-associated C-terminal domain-containing protein</fullName>
    </submittedName>
</protein>
<dbReference type="InterPro" id="IPR022409">
    <property type="entry name" value="PKD/Chitinase_dom"/>
</dbReference>
<dbReference type="RefSeq" id="WP_078829843.1">
    <property type="nucleotide sequence ID" value="NZ_FUWH01000001.1"/>
</dbReference>
<dbReference type="Pfam" id="PF13585">
    <property type="entry name" value="CHU_C"/>
    <property type="match status" value="1"/>
</dbReference>
<sequence>MKKLLLGLLLLLPAVCVFAGHIAGGEVYYRYLGPGSGANSSRYTITLRLFRECNPPTQQGSQVADLPSSVLLNIYNNTNPSTQYGGQQAVGLTGGVNVLNLIPTDPCITNAQPVCYQVGQYALTIELPNTQEGYTVAFQTCCRTNLIANVEVFAIPGSPNPGEGATYTCNIPGTGMLSIGSNSSPVFALKDTTLVCQRSPFRLDFSATDPDAGDSLSYAFCSAFDRGLTTNSASTLYSSPPYNPVTYSGGFSGTQPLGPDVSINPVTGLISGRAPAAGRYVVNVCITEWRNGVPISEHRKDFTLIVTACQLTAAELKPSYINCDDFTMSFENESTAAAATYLWDFGEPSSPVPTSTNPTPTHTYQAAGTYTVKLKVTSQGGCADSTTSVVNIYPGFTPDFNITGSCFLNAYQFRDATVAQYGAVNSWKWDFGDNTTIRDTASSKDTAWKYPAPVNTQVRLIVTSNRGCIDTITKPLNVLDRPIIDLPFKDTLICSIDTLALRVNIAATATAQWTVSGTPVNMTRILNAGTANPLVYPLDTTRYLVTVNDNGCVNTDVVTVNVLDFITVQLSDTTICLTDSVMLQPVSHALSYRWTPVNTLSNPNIKNPFARPLQSTTYRVDANLGKCQANASIQVRTVPYPVVNVINNDTAICFGQRVQLRATHNATTFQWTPATSLANPATLTPVAGPVRTTQYIFTARDNNSGCPKPVSDTVTVVVIPPPTAFAGNDTVAVAGQPLQLQATGSGTFFSWNPPIWLNNPSISNPVANIPATVDSVRYRVRVSTAEGCYTDDDLVVKLFSTGPEIFVPSAFTPNGDGRNDVLKPIAVGISRLVYFKVFNRWGQLIYSTSEIGKAWDGTFSGVKQPSGTYVFEVAGVDYRGNQLYRKGTVVLIR</sequence>
<dbReference type="InterPro" id="IPR000601">
    <property type="entry name" value="PKD_dom"/>
</dbReference>
<organism evidence="3 4">
    <name type="scientific">Sediminibacterium ginsengisoli</name>
    <dbReference type="NCBI Taxonomy" id="413434"/>
    <lineage>
        <taxon>Bacteria</taxon>
        <taxon>Pseudomonadati</taxon>
        <taxon>Bacteroidota</taxon>
        <taxon>Chitinophagia</taxon>
        <taxon>Chitinophagales</taxon>
        <taxon>Chitinophagaceae</taxon>
        <taxon>Sediminibacterium</taxon>
    </lineage>
</organism>
<evidence type="ECO:0000256" key="1">
    <source>
        <dbReference type="SAM" id="SignalP"/>
    </source>
</evidence>
<dbReference type="SUPFAM" id="SSF49299">
    <property type="entry name" value="PKD domain"/>
    <property type="match status" value="2"/>
</dbReference>
<dbReference type="InterPro" id="IPR013783">
    <property type="entry name" value="Ig-like_fold"/>
</dbReference>
<dbReference type="Gene3D" id="2.60.40.10">
    <property type="entry name" value="Immunoglobulins"/>
    <property type="match status" value="2"/>
</dbReference>
<accession>A0A1T4K7Y1</accession>
<keyword evidence="1" id="KW-0732">Signal</keyword>
<dbReference type="STRING" id="413434.SAMN04488132_101513"/>
<proteinExistence type="predicted"/>
<feature type="chain" id="PRO_5010536040" evidence="1">
    <location>
        <begin position="20"/>
        <end position="893"/>
    </location>
</feature>
<reference evidence="3 4" key="1">
    <citation type="submission" date="2017-02" db="EMBL/GenBank/DDBJ databases">
        <authorList>
            <person name="Peterson S.W."/>
        </authorList>
    </citation>
    <scope>NUCLEOTIDE SEQUENCE [LARGE SCALE GENOMIC DNA]</scope>
    <source>
        <strain evidence="3 4">DSM 22335</strain>
    </source>
</reference>
<dbReference type="InterPro" id="IPR026341">
    <property type="entry name" value="T9SS_type_B"/>
</dbReference>
<feature type="domain" description="PKD" evidence="2">
    <location>
        <begin position="327"/>
        <end position="389"/>
    </location>
</feature>
<feature type="signal peptide" evidence="1">
    <location>
        <begin position="1"/>
        <end position="19"/>
    </location>
</feature>
<gene>
    <name evidence="3" type="ORF">SAMN04488132_101513</name>
</gene>